<keyword evidence="2" id="KW-1133">Transmembrane helix</keyword>
<evidence type="ECO:0000256" key="2">
    <source>
        <dbReference type="SAM" id="Phobius"/>
    </source>
</evidence>
<feature type="transmembrane region" description="Helical" evidence="2">
    <location>
        <begin position="227"/>
        <end position="248"/>
    </location>
</feature>
<feature type="transmembrane region" description="Helical" evidence="2">
    <location>
        <begin position="44"/>
        <end position="63"/>
    </location>
</feature>
<keyword evidence="2" id="KW-0472">Membrane</keyword>
<feature type="region of interest" description="Disordered" evidence="1">
    <location>
        <begin position="273"/>
        <end position="299"/>
    </location>
</feature>
<evidence type="ECO:0008006" key="5">
    <source>
        <dbReference type="Google" id="ProtNLM"/>
    </source>
</evidence>
<dbReference type="AlphaFoldDB" id="A0A4P9XQ68"/>
<protein>
    <recommendedName>
        <fullName evidence="5">G-protein coupled receptors family 1 profile domain-containing protein</fullName>
    </recommendedName>
</protein>
<feature type="transmembrane region" description="Helical" evidence="2">
    <location>
        <begin position="182"/>
        <end position="206"/>
    </location>
</feature>
<organism evidence="3 4">
    <name type="scientific">Thamnocephalis sphaerospora</name>
    <dbReference type="NCBI Taxonomy" id="78915"/>
    <lineage>
        <taxon>Eukaryota</taxon>
        <taxon>Fungi</taxon>
        <taxon>Fungi incertae sedis</taxon>
        <taxon>Zoopagomycota</taxon>
        <taxon>Zoopagomycotina</taxon>
        <taxon>Zoopagomycetes</taxon>
        <taxon>Zoopagales</taxon>
        <taxon>Sigmoideomycetaceae</taxon>
        <taxon>Thamnocephalis</taxon>
    </lineage>
</organism>
<feature type="transmembrane region" description="Helical" evidence="2">
    <location>
        <begin position="142"/>
        <end position="162"/>
    </location>
</feature>
<evidence type="ECO:0000313" key="3">
    <source>
        <dbReference type="EMBL" id="RKP08166.1"/>
    </source>
</evidence>
<feature type="transmembrane region" description="Helical" evidence="2">
    <location>
        <begin position="109"/>
        <end position="130"/>
    </location>
</feature>
<keyword evidence="2" id="KW-0812">Transmembrane</keyword>
<accession>A0A4P9XQ68</accession>
<dbReference type="OrthoDB" id="2256270at2759"/>
<dbReference type="Proteomes" id="UP000271241">
    <property type="component" value="Unassembled WGS sequence"/>
</dbReference>
<proteinExistence type="predicted"/>
<gene>
    <name evidence="3" type="ORF">THASP1DRAFT_30028</name>
</gene>
<sequence>MGIQLNETINGITEVDSLGLMNGYDYLIQATHDTGEARRRSASLYLQLAMNVVIFYLFTRNFIHALQLTIRRPHRLASWCCLIMTLTGFVFETAFALPFVLPGGPSCRSVIRFAGIGLATSSMSVNTLLLQRAYLAHQRNKVLLAAGILLILPAPSIIFVLWEQAHVSISPDHGCYAGYPSFFPYLRMLLDVPVNMVLSFSFLAVVYRQYRRFGSPNWGRLTRNGMILMLVVVVSNLLCLTGNALNLLGPANDVFFTIDWIITTTLSVRDTERQQSHASLTSEPSLRKKKNDGHQVLHSTEFPDEVTTDAFTLHRTGPYFTQRASTYGFSRSQF</sequence>
<dbReference type="EMBL" id="KZ992630">
    <property type="protein sequence ID" value="RKP08166.1"/>
    <property type="molecule type" value="Genomic_DNA"/>
</dbReference>
<evidence type="ECO:0000256" key="1">
    <source>
        <dbReference type="SAM" id="MobiDB-lite"/>
    </source>
</evidence>
<reference evidence="4" key="1">
    <citation type="journal article" date="2018" name="Nat. Microbiol.">
        <title>Leveraging single-cell genomics to expand the fungal tree of life.</title>
        <authorList>
            <person name="Ahrendt S.R."/>
            <person name="Quandt C.A."/>
            <person name="Ciobanu D."/>
            <person name="Clum A."/>
            <person name="Salamov A."/>
            <person name="Andreopoulos B."/>
            <person name="Cheng J.F."/>
            <person name="Woyke T."/>
            <person name="Pelin A."/>
            <person name="Henrissat B."/>
            <person name="Reynolds N.K."/>
            <person name="Benny G.L."/>
            <person name="Smith M.E."/>
            <person name="James T.Y."/>
            <person name="Grigoriev I.V."/>
        </authorList>
    </citation>
    <scope>NUCLEOTIDE SEQUENCE [LARGE SCALE GENOMIC DNA]</scope>
    <source>
        <strain evidence="4">RSA 1356</strain>
    </source>
</reference>
<name>A0A4P9XQ68_9FUNG</name>
<evidence type="ECO:0000313" key="4">
    <source>
        <dbReference type="Proteomes" id="UP000271241"/>
    </source>
</evidence>
<feature type="transmembrane region" description="Helical" evidence="2">
    <location>
        <begin position="75"/>
        <end position="97"/>
    </location>
</feature>
<keyword evidence="4" id="KW-1185">Reference proteome</keyword>